<dbReference type="Proteomes" id="UP001159363">
    <property type="component" value="Chromosome 7"/>
</dbReference>
<feature type="region of interest" description="Disordered" evidence="1">
    <location>
        <begin position="1"/>
        <end position="88"/>
    </location>
</feature>
<feature type="compositionally biased region" description="Basic and acidic residues" evidence="1">
    <location>
        <begin position="1"/>
        <end position="14"/>
    </location>
</feature>
<evidence type="ECO:0000256" key="1">
    <source>
        <dbReference type="SAM" id="MobiDB-lite"/>
    </source>
</evidence>
<evidence type="ECO:0000313" key="2">
    <source>
        <dbReference type="EMBL" id="KAJ8877621.1"/>
    </source>
</evidence>
<organism evidence="2 3">
    <name type="scientific">Dryococelus australis</name>
    <dbReference type="NCBI Taxonomy" id="614101"/>
    <lineage>
        <taxon>Eukaryota</taxon>
        <taxon>Metazoa</taxon>
        <taxon>Ecdysozoa</taxon>
        <taxon>Arthropoda</taxon>
        <taxon>Hexapoda</taxon>
        <taxon>Insecta</taxon>
        <taxon>Pterygota</taxon>
        <taxon>Neoptera</taxon>
        <taxon>Polyneoptera</taxon>
        <taxon>Phasmatodea</taxon>
        <taxon>Verophasmatodea</taxon>
        <taxon>Anareolatae</taxon>
        <taxon>Phasmatidae</taxon>
        <taxon>Eurycanthinae</taxon>
        <taxon>Dryococelus</taxon>
    </lineage>
</organism>
<accession>A0ABQ9GZZ6</accession>
<name>A0ABQ9GZZ6_9NEOP</name>
<comment type="caution">
    <text evidence="2">The sequence shown here is derived from an EMBL/GenBank/DDBJ whole genome shotgun (WGS) entry which is preliminary data.</text>
</comment>
<reference evidence="2 3" key="1">
    <citation type="submission" date="2023-02" db="EMBL/GenBank/DDBJ databases">
        <title>LHISI_Scaffold_Assembly.</title>
        <authorList>
            <person name="Stuart O.P."/>
            <person name="Cleave R."/>
            <person name="Magrath M.J.L."/>
            <person name="Mikheyev A.S."/>
        </authorList>
    </citation>
    <scope>NUCLEOTIDE SEQUENCE [LARGE SCALE GENOMIC DNA]</scope>
    <source>
        <strain evidence="2">Daus_M_001</strain>
        <tissue evidence="2">Leg muscle</tissue>
    </source>
</reference>
<keyword evidence="3" id="KW-1185">Reference proteome</keyword>
<proteinExistence type="predicted"/>
<sequence length="670" mass="75128">MQGRGKREIPEKIRQPAASSGTIPTCENPGVNRPGIEPGSPRWEASRSTAHPMRPTDNPDYKRTSCSMQSRHPEQWEDAAAEQTRWNRPVRRQMQVNLDNVRIWGQDHPHETTEHERASPKVNVFCAVPKDTVFSPSFFHEPTVTGIPYFDMLTEWLFPQLEETAGKFIFQPLVVVTLNIYEDMVNKLHGSTVHLIVNLLDASCDTVIQAVPNFDKRQLQGLGLRIIWFSVGFQLDMSRGRDEKDLGSRRSCTDVFFLLLFSVFSVSLVSDMSGVIADACDKKVGDGDDASPTLPAIPRGSEPAALQRTTMRTGLDFRRGRSRIFACGNSAGRYRWSAGFLEDLPFPPPRYSTLTSVDTCGISPSKGRNSGRDHFEPHDICIFASKAKRTLRARVWNTKEPRENQPVVGSRGGRPVHQSRDYRDLHPSLIIGACRSHRTVYCTETKWRGALERTSCLAVACCGSLPIGWVSELPGVDWRTEFRCVAGVRRWSSQYERLFHMFTPCVRGHGGWVVRLLASHQVELGEIPASSLPDFCKWESCRTMLLAGGFSRGSPVFPASSFRRCLPNTFNSTLRHATILSHSLPTLLGARHSVCPLQDWEKSRSYAGLSKLGLVAYCALHGNIYRIVNGFDICGNICGRKNPPENLKYIMATDKPVELPCYGEDKTAFR</sequence>
<feature type="region of interest" description="Disordered" evidence="1">
    <location>
        <begin position="285"/>
        <end position="306"/>
    </location>
</feature>
<gene>
    <name evidence="2" type="ORF">PR048_022076</name>
</gene>
<evidence type="ECO:0000313" key="3">
    <source>
        <dbReference type="Proteomes" id="UP001159363"/>
    </source>
</evidence>
<protein>
    <submittedName>
        <fullName evidence="2">Uncharacterized protein</fullName>
    </submittedName>
</protein>
<dbReference type="EMBL" id="JARBHB010000008">
    <property type="protein sequence ID" value="KAJ8877621.1"/>
    <property type="molecule type" value="Genomic_DNA"/>
</dbReference>